<proteinExistence type="predicted"/>
<dbReference type="AlphaFoldDB" id="A0A0W0FSB3"/>
<dbReference type="EMBL" id="LATX01001693">
    <property type="protein sequence ID" value="KTB39260.1"/>
    <property type="molecule type" value="Genomic_DNA"/>
</dbReference>
<feature type="compositionally biased region" description="Polar residues" evidence="1">
    <location>
        <begin position="57"/>
        <end position="69"/>
    </location>
</feature>
<gene>
    <name evidence="2" type="ORF">WG66_8152</name>
</gene>
<feature type="compositionally biased region" description="Polar residues" evidence="1">
    <location>
        <begin position="100"/>
        <end position="111"/>
    </location>
</feature>
<evidence type="ECO:0000313" key="2">
    <source>
        <dbReference type="EMBL" id="KTB39260.1"/>
    </source>
</evidence>
<dbReference type="Proteomes" id="UP000054988">
    <property type="component" value="Unassembled WGS sequence"/>
</dbReference>
<feature type="compositionally biased region" description="Basic and acidic residues" evidence="1">
    <location>
        <begin position="33"/>
        <end position="44"/>
    </location>
</feature>
<reference evidence="2 3" key="1">
    <citation type="submission" date="2015-12" db="EMBL/GenBank/DDBJ databases">
        <title>Draft genome sequence of Moniliophthora roreri, the causal agent of frosty pod rot of cacao.</title>
        <authorList>
            <person name="Aime M.C."/>
            <person name="Diaz-Valderrama J.R."/>
            <person name="Kijpornyongpan T."/>
            <person name="Phillips-Mora W."/>
        </authorList>
    </citation>
    <scope>NUCLEOTIDE SEQUENCE [LARGE SCALE GENOMIC DNA]</scope>
    <source>
        <strain evidence="2 3">MCA 2952</strain>
    </source>
</reference>
<sequence>MYASSNTHHDARAGPHREANASAPQSGSLAPEHTLDLPPHDPHSRSQSPKPFPSLPSVASSSENLTYRTTPIPRSRKTKPLSKPLLEPRAFTERRPSIRSAPQSPVLGSQQPEPPARSCSFSL</sequence>
<evidence type="ECO:0000313" key="3">
    <source>
        <dbReference type="Proteomes" id="UP000054988"/>
    </source>
</evidence>
<evidence type="ECO:0000256" key="1">
    <source>
        <dbReference type="SAM" id="MobiDB-lite"/>
    </source>
</evidence>
<organism evidence="2 3">
    <name type="scientific">Moniliophthora roreri</name>
    <name type="common">Frosty pod rot fungus</name>
    <name type="synonym">Monilia roreri</name>
    <dbReference type="NCBI Taxonomy" id="221103"/>
    <lineage>
        <taxon>Eukaryota</taxon>
        <taxon>Fungi</taxon>
        <taxon>Dikarya</taxon>
        <taxon>Basidiomycota</taxon>
        <taxon>Agaricomycotina</taxon>
        <taxon>Agaricomycetes</taxon>
        <taxon>Agaricomycetidae</taxon>
        <taxon>Agaricales</taxon>
        <taxon>Marasmiineae</taxon>
        <taxon>Marasmiaceae</taxon>
        <taxon>Moniliophthora</taxon>
    </lineage>
</organism>
<protein>
    <submittedName>
        <fullName evidence="2">Uncharacterized protein</fullName>
    </submittedName>
</protein>
<feature type="region of interest" description="Disordered" evidence="1">
    <location>
        <begin position="1"/>
        <end position="123"/>
    </location>
</feature>
<comment type="caution">
    <text evidence="2">The sequence shown here is derived from an EMBL/GenBank/DDBJ whole genome shotgun (WGS) entry which is preliminary data.</text>
</comment>
<accession>A0A0W0FSB3</accession>
<feature type="compositionally biased region" description="Basic and acidic residues" evidence="1">
    <location>
        <begin position="7"/>
        <end position="19"/>
    </location>
</feature>
<name>A0A0W0FSB3_MONRR</name>